<keyword evidence="3" id="KW-1185">Reference proteome</keyword>
<keyword evidence="1" id="KW-1133">Transmembrane helix</keyword>
<sequence length="60" mass="6751">MYLFNVTRYGGQGKGERVCTLGELEKWLADEKDVRKYYLGAVALGFIAITFIALRFVTTG</sequence>
<dbReference type="EMBL" id="CP035042">
    <property type="protein sequence ID" value="QHC49798.1"/>
    <property type="molecule type" value="Genomic_DNA"/>
</dbReference>
<evidence type="ECO:0000313" key="2">
    <source>
        <dbReference type="EMBL" id="QHC49798.1"/>
    </source>
</evidence>
<proteinExistence type="predicted"/>
<gene>
    <name evidence="2" type="ORF">EKK97_09525</name>
</gene>
<feature type="transmembrane region" description="Helical" evidence="1">
    <location>
        <begin position="37"/>
        <end position="57"/>
    </location>
</feature>
<dbReference type="RefSeq" id="WP_159551414.1">
    <property type="nucleotide sequence ID" value="NZ_CP035042.1"/>
</dbReference>
<dbReference type="KEGG" id="htx:EKK97_09525"/>
<organism evidence="2 3">
    <name type="scientific">Billgrantia tianxiuensis</name>
    <dbReference type="NCBI Taxonomy" id="2497861"/>
    <lineage>
        <taxon>Bacteria</taxon>
        <taxon>Pseudomonadati</taxon>
        <taxon>Pseudomonadota</taxon>
        <taxon>Gammaproteobacteria</taxon>
        <taxon>Oceanospirillales</taxon>
        <taxon>Halomonadaceae</taxon>
        <taxon>Billgrantia</taxon>
    </lineage>
</organism>
<keyword evidence="1" id="KW-0812">Transmembrane</keyword>
<protein>
    <submittedName>
        <fullName evidence="2">Uncharacterized protein</fullName>
    </submittedName>
</protein>
<dbReference type="AlphaFoldDB" id="A0A6I6SGL2"/>
<reference evidence="2 3" key="1">
    <citation type="submission" date="2019-01" db="EMBL/GenBank/DDBJ databases">
        <title>Complete genome of a denitifying bacterium Halomons sp. BC-M4-5.</title>
        <authorList>
            <person name="Wang L."/>
            <person name="Shao Z."/>
        </authorList>
    </citation>
    <scope>NUCLEOTIDE SEQUENCE [LARGE SCALE GENOMIC DNA]</scope>
    <source>
        <strain evidence="2 3">BC-M4-5</strain>
    </source>
</reference>
<keyword evidence="1" id="KW-0472">Membrane</keyword>
<evidence type="ECO:0000313" key="3">
    <source>
        <dbReference type="Proteomes" id="UP000464013"/>
    </source>
</evidence>
<evidence type="ECO:0000256" key="1">
    <source>
        <dbReference type="SAM" id="Phobius"/>
    </source>
</evidence>
<name>A0A6I6SGL2_9GAMM</name>
<accession>A0A6I6SGL2</accession>
<dbReference type="Proteomes" id="UP000464013">
    <property type="component" value="Chromosome"/>
</dbReference>